<sequence length="183" mass="20029">MRAPRLRCRPRAGAVRPWEGRRPRGCPRRSRARRPSRAAGRQCRGVLSSRRLCRPRRHRLPALTRSRSSRRPRGSCTLAQARPASAAPRRSATPSAAVQPRLTASTPRPALLARPGTSSRSLRRPPRSARAAAASPSQSSPSRRSRFPARRIRSRLANPPRPASRPSASPRGRKASASSTTAP</sequence>
<feature type="compositionally biased region" description="Basic residues" evidence="1">
    <location>
        <begin position="51"/>
        <end position="60"/>
    </location>
</feature>
<feature type="compositionally biased region" description="Low complexity" evidence="1">
    <location>
        <begin position="128"/>
        <end position="142"/>
    </location>
</feature>
<gene>
    <name evidence="2" type="ORF">DMC30DRAFT_398160</name>
</gene>
<accession>A0A5C5FUE2</accession>
<reference evidence="2 3" key="1">
    <citation type="submission" date="2019-03" db="EMBL/GenBank/DDBJ databases">
        <title>Rhodosporidium diobovatum UCD-FST 08-225 genome sequencing, assembly, and annotation.</title>
        <authorList>
            <person name="Fakankun I.U."/>
            <person name="Fristensky B."/>
            <person name="Levin D.B."/>
        </authorList>
    </citation>
    <scope>NUCLEOTIDE SEQUENCE [LARGE SCALE GENOMIC DNA]</scope>
    <source>
        <strain evidence="2 3">UCD-FST 08-225</strain>
    </source>
</reference>
<evidence type="ECO:0000313" key="2">
    <source>
        <dbReference type="EMBL" id="TNY20285.1"/>
    </source>
</evidence>
<keyword evidence="3" id="KW-1185">Reference proteome</keyword>
<organism evidence="2 3">
    <name type="scientific">Rhodotorula diobovata</name>
    <dbReference type="NCBI Taxonomy" id="5288"/>
    <lineage>
        <taxon>Eukaryota</taxon>
        <taxon>Fungi</taxon>
        <taxon>Dikarya</taxon>
        <taxon>Basidiomycota</taxon>
        <taxon>Pucciniomycotina</taxon>
        <taxon>Microbotryomycetes</taxon>
        <taxon>Sporidiobolales</taxon>
        <taxon>Sporidiobolaceae</taxon>
        <taxon>Rhodotorula</taxon>
    </lineage>
</organism>
<feature type="compositionally biased region" description="Low complexity" evidence="1">
    <location>
        <begin position="79"/>
        <end position="97"/>
    </location>
</feature>
<dbReference type="Proteomes" id="UP000311382">
    <property type="component" value="Unassembled WGS sequence"/>
</dbReference>
<dbReference type="AlphaFoldDB" id="A0A5C5FUE2"/>
<feature type="compositionally biased region" description="Basic residues" evidence="1">
    <location>
        <begin position="143"/>
        <end position="154"/>
    </location>
</feature>
<dbReference type="EMBL" id="SOZI01000071">
    <property type="protein sequence ID" value="TNY20285.1"/>
    <property type="molecule type" value="Genomic_DNA"/>
</dbReference>
<evidence type="ECO:0000256" key="1">
    <source>
        <dbReference type="SAM" id="MobiDB-lite"/>
    </source>
</evidence>
<protein>
    <submittedName>
        <fullName evidence="2">Uncharacterized protein</fullName>
    </submittedName>
</protein>
<proteinExistence type="predicted"/>
<evidence type="ECO:0000313" key="3">
    <source>
        <dbReference type="Proteomes" id="UP000311382"/>
    </source>
</evidence>
<feature type="compositionally biased region" description="Low complexity" evidence="1">
    <location>
        <begin position="164"/>
        <end position="183"/>
    </location>
</feature>
<name>A0A5C5FUE2_9BASI</name>
<feature type="compositionally biased region" description="Basic residues" evidence="1">
    <location>
        <begin position="23"/>
        <end position="36"/>
    </location>
</feature>
<feature type="region of interest" description="Disordered" evidence="1">
    <location>
        <begin position="1"/>
        <end position="183"/>
    </location>
</feature>
<feature type="compositionally biased region" description="Basic residues" evidence="1">
    <location>
        <begin position="1"/>
        <end position="10"/>
    </location>
</feature>
<comment type="caution">
    <text evidence="2">The sequence shown here is derived from an EMBL/GenBank/DDBJ whole genome shotgun (WGS) entry which is preliminary data.</text>
</comment>